<feature type="transmembrane region" description="Helical" evidence="1">
    <location>
        <begin position="20"/>
        <end position="41"/>
    </location>
</feature>
<dbReference type="EMBL" id="MXAP01000026">
    <property type="protein sequence ID" value="OPH39703.1"/>
    <property type="molecule type" value="Genomic_DNA"/>
</dbReference>
<organism evidence="3 5">
    <name type="scientific">Moraxella equi</name>
    <dbReference type="NCBI Taxonomy" id="60442"/>
    <lineage>
        <taxon>Bacteria</taxon>
        <taxon>Pseudomonadati</taxon>
        <taxon>Pseudomonadota</taxon>
        <taxon>Gammaproteobacteria</taxon>
        <taxon>Moraxellales</taxon>
        <taxon>Moraxellaceae</taxon>
        <taxon>Moraxella</taxon>
    </lineage>
</organism>
<dbReference type="Proteomes" id="UP000254618">
    <property type="component" value="Unassembled WGS sequence"/>
</dbReference>
<keyword evidence="1" id="KW-1133">Transmembrane helix</keyword>
<reference evidence="3 5" key="2">
    <citation type="submission" date="2018-06" db="EMBL/GenBank/DDBJ databases">
        <authorList>
            <consortium name="Pathogen Informatics"/>
            <person name="Doyle S."/>
        </authorList>
    </citation>
    <scope>NUCLEOTIDE SEQUENCE [LARGE SCALE GENOMIC DNA]</scope>
    <source>
        <strain evidence="3 5">NCTC11012</strain>
    </source>
</reference>
<evidence type="ECO:0000313" key="3">
    <source>
        <dbReference type="EMBL" id="STZ02826.1"/>
    </source>
</evidence>
<reference evidence="2 4" key="1">
    <citation type="submission" date="2017-03" db="EMBL/GenBank/DDBJ databases">
        <title>Draft genome sequence of Moraxella equi CCUG 4950T type strain.</title>
        <authorList>
            <person name="Salva-Serra F."/>
            <person name="Engstrom-Jakobsson H."/>
            <person name="Thorell K."/>
            <person name="Jaen-Luchoro D."/>
            <person name="Gonzales-Siles L."/>
            <person name="Karlsson R."/>
            <person name="Yazdan S."/>
            <person name="Boulund F."/>
            <person name="Johnning A."/>
            <person name="Engstrand L."/>
            <person name="Kristiansson E."/>
            <person name="Moore E."/>
        </authorList>
    </citation>
    <scope>NUCLEOTIDE SEQUENCE [LARGE SCALE GENOMIC DNA]</scope>
    <source>
        <strain evidence="2 4">CCUG 4950</strain>
    </source>
</reference>
<keyword evidence="1" id="KW-0472">Membrane</keyword>
<keyword evidence="1" id="KW-0812">Transmembrane</keyword>
<dbReference type="EMBL" id="UGQF01000001">
    <property type="protein sequence ID" value="STZ02826.1"/>
    <property type="molecule type" value="Genomic_DNA"/>
</dbReference>
<feature type="transmembrane region" description="Helical" evidence="1">
    <location>
        <begin position="186"/>
        <end position="209"/>
    </location>
</feature>
<proteinExistence type="predicted"/>
<dbReference type="AlphaFoldDB" id="A0A378QPL8"/>
<evidence type="ECO:0000313" key="4">
    <source>
        <dbReference type="Proteomes" id="UP000190777"/>
    </source>
</evidence>
<accession>A0A378QPL8</accession>
<sequence length="285" mass="33901">MTLFETIVNYLTSDFFSKLSIWFTLLGFGIFPIIGKVYHWYKNPSSKLKKYEKNYQVCKEFFESALSKQKHPFEVEKFYEYISGGKVMSYNEIMYCLNKDNPRYFFDLLARTRLYAIKVENDEAVLINWYKKDLLRKIAYWFFTVIYFMSALAIIICLLIFVFSIFLLSSDEVISSFENIEKQKYFFKYLLLISIMYGLLFFVLCYWSLNSFWIVNSTKILLDKHKEYAEKSNTTYETNLKSNEINKSSLKNLLDSATNGNTNWRMSITILNKSFVTINKSKETL</sequence>
<dbReference type="Proteomes" id="UP000190777">
    <property type="component" value="Unassembled WGS sequence"/>
</dbReference>
<name>A0A378QPL8_9GAMM</name>
<evidence type="ECO:0000256" key="1">
    <source>
        <dbReference type="SAM" id="Phobius"/>
    </source>
</evidence>
<gene>
    <name evidence="2" type="ORF">B5J93_02750</name>
    <name evidence="3" type="ORF">NCTC11012_01055</name>
</gene>
<protein>
    <submittedName>
        <fullName evidence="3">Uncharacterized protein</fullName>
    </submittedName>
</protein>
<evidence type="ECO:0000313" key="5">
    <source>
        <dbReference type="Proteomes" id="UP000254618"/>
    </source>
</evidence>
<feature type="transmembrane region" description="Helical" evidence="1">
    <location>
        <begin position="138"/>
        <end position="166"/>
    </location>
</feature>
<evidence type="ECO:0000313" key="2">
    <source>
        <dbReference type="EMBL" id="OPH39703.1"/>
    </source>
</evidence>
<dbReference type="RefSeq" id="WP_079324403.1">
    <property type="nucleotide sequence ID" value="NZ_MXAP01000026.1"/>
</dbReference>
<keyword evidence="4" id="KW-1185">Reference proteome</keyword>